<dbReference type="Proteomes" id="UP000243052">
    <property type="component" value="Chromosome iv"/>
</dbReference>
<dbReference type="GO" id="GO:0016020">
    <property type="term" value="C:membrane"/>
    <property type="evidence" value="ECO:0007669"/>
    <property type="project" value="UniProtKB-SubCell"/>
</dbReference>
<dbReference type="OrthoDB" id="439943at2759"/>
<dbReference type="InterPro" id="IPR029044">
    <property type="entry name" value="Nucleotide-diphossugar_trans"/>
</dbReference>
<comment type="subcellular location">
    <subcellularLocation>
        <location evidence="1">Membrane</location>
        <topology evidence="1">Single-pass type II membrane protein</topology>
    </subcellularLocation>
</comment>
<proteinExistence type="inferred from homology"/>
<gene>
    <name evidence="7" type="ORF">AW171_hschr42706</name>
</gene>
<evidence type="ECO:0000256" key="3">
    <source>
        <dbReference type="ARBA" id="ARBA00022676"/>
    </source>
</evidence>
<dbReference type="EMBL" id="CP014244">
    <property type="protein sequence ID" value="AMD20789.1"/>
    <property type="molecule type" value="Genomic_DNA"/>
</dbReference>
<accession>A0A0X8HSR3</accession>
<evidence type="ECO:0000256" key="5">
    <source>
        <dbReference type="ARBA" id="ARBA00022968"/>
    </source>
</evidence>
<dbReference type="SUPFAM" id="SSF53448">
    <property type="entry name" value="Nucleotide-diphospho-sugar transferases"/>
    <property type="match status" value="1"/>
</dbReference>
<dbReference type="GO" id="GO:0006487">
    <property type="term" value="P:protein N-linked glycosylation"/>
    <property type="evidence" value="ECO:0007669"/>
    <property type="project" value="TreeGrafter"/>
</dbReference>
<evidence type="ECO:0000313" key="7">
    <source>
        <dbReference type="EMBL" id="AMD20789.1"/>
    </source>
</evidence>
<dbReference type="STRING" id="45286.A0A0X8HSR3"/>
<keyword evidence="3" id="KW-0328">Glycosyltransferase</keyword>
<dbReference type="PANTHER" id="PTHR31121">
    <property type="entry name" value="ALPHA-1,2 MANNOSYLTRANSFERASE KTR1"/>
    <property type="match status" value="1"/>
</dbReference>
<evidence type="ECO:0000256" key="6">
    <source>
        <dbReference type="PIRSR" id="PIRSR018153-1"/>
    </source>
</evidence>
<evidence type="ECO:0000256" key="2">
    <source>
        <dbReference type="ARBA" id="ARBA00007677"/>
    </source>
</evidence>
<keyword evidence="5" id="KW-0812">Transmembrane</keyword>
<dbReference type="GO" id="GO:0000026">
    <property type="term" value="F:alpha-1,2-mannosyltransferase activity"/>
    <property type="evidence" value="ECO:0007669"/>
    <property type="project" value="TreeGrafter"/>
</dbReference>
<dbReference type="GO" id="GO:0005794">
    <property type="term" value="C:Golgi apparatus"/>
    <property type="evidence" value="ECO:0007669"/>
    <property type="project" value="TreeGrafter"/>
</dbReference>
<dbReference type="GO" id="GO:0000032">
    <property type="term" value="P:cell wall mannoprotein biosynthetic process"/>
    <property type="evidence" value="ECO:0007669"/>
    <property type="project" value="TreeGrafter"/>
</dbReference>
<dbReference type="Gene3D" id="3.90.550.10">
    <property type="entry name" value="Spore Coat Polysaccharide Biosynthesis Protein SpsA, Chain A"/>
    <property type="match status" value="1"/>
</dbReference>
<evidence type="ECO:0000256" key="1">
    <source>
        <dbReference type="ARBA" id="ARBA00004606"/>
    </source>
</evidence>
<keyword evidence="8" id="KW-1185">Reference proteome</keyword>
<dbReference type="InterPro" id="IPR002685">
    <property type="entry name" value="Glyco_trans_15"/>
</dbReference>
<reference evidence="7 8" key="1">
    <citation type="submission" date="2016-01" db="EMBL/GenBank/DDBJ databases">
        <title>Genome sequence of the yeast Holleya sinecauda.</title>
        <authorList>
            <person name="Dietrich F.S."/>
        </authorList>
    </citation>
    <scope>NUCLEOTIDE SEQUENCE [LARGE SCALE GENOMIC DNA]</scope>
    <source>
        <strain evidence="7 8">ATCC 58844</strain>
    </source>
</reference>
<dbReference type="RefSeq" id="XP_017987785.1">
    <property type="nucleotide sequence ID" value="XM_018132296.1"/>
</dbReference>
<keyword evidence="5" id="KW-0735">Signal-anchor</keyword>
<dbReference type="PANTHER" id="PTHR31121:SF11">
    <property type="entry name" value="MANNOSYLTRANSFERASE KTR3-RELATED"/>
    <property type="match status" value="1"/>
</dbReference>
<dbReference type="FunFam" id="3.90.550.10:FF:000051">
    <property type="entry name" value="Alpha-1,2-mannosyltransferase (Ktr4)"/>
    <property type="match status" value="1"/>
</dbReference>
<organism evidence="7 8">
    <name type="scientific">Eremothecium sinecaudum</name>
    <dbReference type="NCBI Taxonomy" id="45286"/>
    <lineage>
        <taxon>Eukaryota</taxon>
        <taxon>Fungi</taxon>
        <taxon>Dikarya</taxon>
        <taxon>Ascomycota</taxon>
        <taxon>Saccharomycotina</taxon>
        <taxon>Saccharomycetes</taxon>
        <taxon>Saccharomycetales</taxon>
        <taxon>Saccharomycetaceae</taxon>
        <taxon>Eremothecium</taxon>
    </lineage>
</organism>
<evidence type="ECO:0000313" key="8">
    <source>
        <dbReference type="Proteomes" id="UP000243052"/>
    </source>
</evidence>
<protein>
    <submittedName>
        <fullName evidence="7">HDR047Cp</fullName>
    </submittedName>
</protein>
<comment type="similarity">
    <text evidence="2">Belongs to the glycosyltransferase 15 family.</text>
</comment>
<name>A0A0X8HSR3_9SACH</name>
<dbReference type="GeneID" id="28724053"/>
<dbReference type="GO" id="GO:0006493">
    <property type="term" value="P:protein O-linked glycosylation"/>
    <property type="evidence" value="ECO:0007669"/>
    <property type="project" value="TreeGrafter"/>
</dbReference>
<sequence length="422" mass="50155">MVQQRSRLSIMSTSSKKKLMPKSALLVKKYERQIRFMFIAFLVALTLMFIVHDPKANNKLGSVYGRLPNALKDTRSLKKPHTDIVQGVEYPINDGKRVNAAFVTLARNEDLWALVESIRDVEDRFNRKYGYDWVFFNNVPFSEEFKTVVSSLVSGKAKFTEIPQEYWSIPDFIDKEKSAKAREEFHAAKIPYGLSLSYRHMCRFESGFFWRHPELDNYKWYWRVEPETKLYCDINYDVFRFMEENDKKYGFILSLTEYKETIPTLWETTKQFMAKYPDLIKKDNLLQFISDDNGFSYNGCHFWSNFEIASLDFWRSDAYRTYFDFLDKSGGFFYERWGDAPVHSIAASLFLDKEELHFFDGFGYYHPDFASCPIESSIRLQNQCICDPRKDKTWEYDYFCNRKYMRVKKLSLPSEVKNERGK</sequence>
<dbReference type="Pfam" id="PF01793">
    <property type="entry name" value="Glyco_transf_15"/>
    <property type="match status" value="1"/>
</dbReference>
<dbReference type="AlphaFoldDB" id="A0A0X8HSR3"/>
<feature type="active site" description="Nucleophile" evidence="6">
    <location>
        <position position="307"/>
    </location>
</feature>
<dbReference type="PIRSF" id="PIRSF018153">
    <property type="entry name" value="Glyco_trans_15"/>
    <property type="match status" value="1"/>
</dbReference>
<evidence type="ECO:0000256" key="4">
    <source>
        <dbReference type="ARBA" id="ARBA00022679"/>
    </source>
</evidence>
<keyword evidence="4" id="KW-0808">Transferase</keyword>